<evidence type="ECO:0000313" key="3">
    <source>
        <dbReference type="Proteomes" id="UP001177670"/>
    </source>
</evidence>
<dbReference type="Proteomes" id="UP001177670">
    <property type="component" value="Unassembled WGS sequence"/>
</dbReference>
<comment type="caution">
    <text evidence="2">The sequence shown here is derived from an EMBL/GenBank/DDBJ whole genome shotgun (WGS) entry which is preliminary data.</text>
</comment>
<reference evidence="2" key="1">
    <citation type="submission" date="2021-10" db="EMBL/GenBank/DDBJ databases">
        <title>Melipona bicolor Genome sequencing and assembly.</title>
        <authorList>
            <person name="Araujo N.S."/>
            <person name="Arias M.C."/>
        </authorList>
    </citation>
    <scope>NUCLEOTIDE SEQUENCE</scope>
    <source>
        <strain evidence="2">USP_2M_L1-L4_2017</strain>
        <tissue evidence="2">Whole body</tissue>
    </source>
</reference>
<protein>
    <submittedName>
        <fullName evidence="2">Uncharacterized protein</fullName>
    </submittedName>
</protein>
<proteinExistence type="predicted"/>
<gene>
    <name evidence="2" type="ORF">K0M31_017556</name>
</gene>
<sequence>MCGPGLNLSQTPKNSQPLRSPIITAVGGSRGSVVRGSGRDSNSIAKRFPRKSNGGTGEPREQSGRFPPSVKRLEKSGSWLSYVQPITLLTHFVVQESVSGASVTSSRGSSSLLRLVSRLP</sequence>
<organism evidence="2 3">
    <name type="scientific">Melipona bicolor</name>
    <dbReference type="NCBI Taxonomy" id="60889"/>
    <lineage>
        <taxon>Eukaryota</taxon>
        <taxon>Metazoa</taxon>
        <taxon>Ecdysozoa</taxon>
        <taxon>Arthropoda</taxon>
        <taxon>Hexapoda</taxon>
        <taxon>Insecta</taxon>
        <taxon>Pterygota</taxon>
        <taxon>Neoptera</taxon>
        <taxon>Endopterygota</taxon>
        <taxon>Hymenoptera</taxon>
        <taxon>Apocrita</taxon>
        <taxon>Aculeata</taxon>
        <taxon>Apoidea</taxon>
        <taxon>Anthophila</taxon>
        <taxon>Apidae</taxon>
        <taxon>Melipona</taxon>
    </lineage>
</organism>
<feature type="compositionally biased region" description="Polar residues" evidence="1">
    <location>
        <begin position="7"/>
        <end position="18"/>
    </location>
</feature>
<evidence type="ECO:0000256" key="1">
    <source>
        <dbReference type="SAM" id="MobiDB-lite"/>
    </source>
</evidence>
<keyword evidence="3" id="KW-1185">Reference proteome</keyword>
<dbReference type="EMBL" id="JAHYIQ010000006">
    <property type="protein sequence ID" value="KAK1131268.1"/>
    <property type="molecule type" value="Genomic_DNA"/>
</dbReference>
<evidence type="ECO:0000313" key="2">
    <source>
        <dbReference type="EMBL" id="KAK1131268.1"/>
    </source>
</evidence>
<feature type="region of interest" description="Disordered" evidence="1">
    <location>
        <begin position="1"/>
        <end position="70"/>
    </location>
</feature>
<accession>A0AA40G5T6</accession>
<name>A0AA40G5T6_9HYME</name>
<dbReference type="AlphaFoldDB" id="A0AA40G5T6"/>